<keyword evidence="4" id="KW-0805">Transcription regulation</keyword>
<dbReference type="InterPro" id="IPR051243">
    <property type="entry name" value="PcG_WD-repeat"/>
</dbReference>
<gene>
    <name evidence="8" type="ORF">H4219_002614</name>
</gene>
<evidence type="ECO:0000313" key="9">
    <source>
        <dbReference type="Proteomes" id="UP001150538"/>
    </source>
</evidence>
<evidence type="ECO:0000256" key="5">
    <source>
        <dbReference type="ARBA" id="ARBA00023163"/>
    </source>
</evidence>
<dbReference type="SMART" id="SM00320">
    <property type="entry name" value="WD40"/>
    <property type="match status" value="4"/>
</dbReference>
<dbReference type="EMBL" id="JANBPU010000046">
    <property type="protein sequence ID" value="KAJ1918388.1"/>
    <property type="molecule type" value="Genomic_DNA"/>
</dbReference>
<keyword evidence="5" id="KW-0804">Transcription</keyword>
<accession>A0A9W8A3I0</accession>
<dbReference type="InterPro" id="IPR001680">
    <property type="entry name" value="WD40_rpt"/>
</dbReference>
<dbReference type="InterPro" id="IPR015943">
    <property type="entry name" value="WD40/YVTN_repeat-like_dom_sf"/>
</dbReference>
<sequence>MTSSILAEDEQRPAKRVCLDTNSAQETEPNEIKKQAEAPNDQQPAIQEPLTQKHIFKNLRLRRIVRENHGSDIQQIALFFYRPEEQRLVPDGPANNPQLPQATAKSENKEDGMEIDIDDREDGEKTHGTGGLSTYERSFDKRGGVKREAEDNSNLLATVGQNQTSIYDNEHCGDHLDIMSHYTPPNDSKILTCCWIPAVQDALLALGGHEGAVRVLSLAWSKELHTLKGHTGKHPTNPQFILSVSKDCSMRVWDMRTAKCLCKYKADANVARFHPNGHQLLTGNNYGEIRLWDFPLEKFLQNSKTIDQDSLLVIENSESQVMMPAKKSPSAKIDCMRFAKGRVVSKNISGRIEYWELDTKKILHSFVVRNHGINESRFDVSYDDNYICVGNAHGSVYIYDLNTGSMIHELRHRRSVKGVRCCAFTRDCRSVIYAGEGAFIWRYDYVDDETLAEWENFNQ</sequence>
<comment type="caution">
    <text evidence="8">The sequence shown here is derived from an EMBL/GenBank/DDBJ whole genome shotgun (WGS) entry which is preliminary data.</text>
</comment>
<evidence type="ECO:0000256" key="3">
    <source>
        <dbReference type="ARBA" id="ARBA00022737"/>
    </source>
</evidence>
<dbReference type="Proteomes" id="UP001150538">
    <property type="component" value="Unassembled WGS sequence"/>
</dbReference>
<evidence type="ECO:0000313" key="8">
    <source>
        <dbReference type="EMBL" id="KAJ1918388.1"/>
    </source>
</evidence>
<keyword evidence="9" id="KW-1185">Reference proteome</keyword>
<keyword evidence="3" id="KW-0677">Repeat</keyword>
<evidence type="ECO:0000256" key="2">
    <source>
        <dbReference type="ARBA" id="ARBA00022574"/>
    </source>
</evidence>
<dbReference type="Pfam" id="PF00400">
    <property type="entry name" value="WD40"/>
    <property type="match status" value="2"/>
</dbReference>
<dbReference type="SUPFAM" id="SSF50978">
    <property type="entry name" value="WD40 repeat-like"/>
    <property type="match status" value="1"/>
</dbReference>
<feature type="region of interest" description="Disordered" evidence="7">
    <location>
        <begin position="1"/>
        <end position="51"/>
    </location>
</feature>
<feature type="region of interest" description="Disordered" evidence="7">
    <location>
        <begin position="88"/>
        <end position="145"/>
    </location>
</feature>
<evidence type="ECO:0000256" key="6">
    <source>
        <dbReference type="PROSITE-ProRule" id="PRU00221"/>
    </source>
</evidence>
<dbReference type="OrthoDB" id="7318948at2759"/>
<reference evidence="8" key="1">
    <citation type="submission" date="2022-07" db="EMBL/GenBank/DDBJ databases">
        <title>Phylogenomic reconstructions and comparative analyses of Kickxellomycotina fungi.</title>
        <authorList>
            <person name="Reynolds N.K."/>
            <person name="Stajich J.E."/>
            <person name="Barry K."/>
            <person name="Grigoriev I.V."/>
            <person name="Crous P."/>
            <person name="Smith M.E."/>
        </authorList>
    </citation>
    <scope>NUCLEOTIDE SEQUENCE</scope>
    <source>
        <strain evidence="8">NBRC 100468</strain>
    </source>
</reference>
<dbReference type="PROSITE" id="PS50082">
    <property type="entry name" value="WD_REPEATS_2"/>
    <property type="match status" value="1"/>
</dbReference>
<dbReference type="InterPro" id="IPR036322">
    <property type="entry name" value="WD40_repeat_dom_sf"/>
</dbReference>
<keyword evidence="2 6" id="KW-0853">WD repeat</keyword>
<protein>
    <submittedName>
        <fullName evidence="8">Uncharacterized protein</fullName>
    </submittedName>
</protein>
<dbReference type="PANTHER" id="PTHR10253">
    <property type="entry name" value="POLYCOMB PROTEIN"/>
    <property type="match status" value="1"/>
</dbReference>
<evidence type="ECO:0000256" key="7">
    <source>
        <dbReference type="SAM" id="MobiDB-lite"/>
    </source>
</evidence>
<evidence type="ECO:0000256" key="4">
    <source>
        <dbReference type="ARBA" id="ARBA00023015"/>
    </source>
</evidence>
<dbReference type="Gene3D" id="2.130.10.10">
    <property type="entry name" value="YVTN repeat-like/Quinoprotein amine dehydrogenase"/>
    <property type="match status" value="1"/>
</dbReference>
<proteinExistence type="inferred from homology"/>
<feature type="repeat" description="WD" evidence="6">
    <location>
        <begin position="261"/>
        <end position="302"/>
    </location>
</feature>
<feature type="compositionally biased region" description="Polar residues" evidence="7">
    <location>
        <begin position="95"/>
        <end position="105"/>
    </location>
</feature>
<evidence type="ECO:0000256" key="1">
    <source>
        <dbReference type="ARBA" id="ARBA00008075"/>
    </source>
</evidence>
<name>A0A9W8A3I0_9FUNG</name>
<comment type="similarity">
    <text evidence="1">Belongs to the WD repeat ESC family.</text>
</comment>
<organism evidence="8 9">
    <name type="scientific">Mycoemilia scoparia</name>
    <dbReference type="NCBI Taxonomy" id="417184"/>
    <lineage>
        <taxon>Eukaryota</taxon>
        <taxon>Fungi</taxon>
        <taxon>Fungi incertae sedis</taxon>
        <taxon>Zoopagomycota</taxon>
        <taxon>Kickxellomycotina</taxon>
        <taxon>Kickxellomycetes</taxon>
        <taxon>Kickxellales</taxon>
        <taxon>Kickxellaceae</taxon>
        <taxon>Mycoemilia</taxon>
    </lineage>
</organism>
<dbReference type="AlphaFoldDB" id="A0A9W8A3I0"/>